<proteinExistence type="predicted"/>
<evidence type="ECO:0000256" key="2">
    <source>
        <dbReference type="ARBA" id="ARBA00022448"/>
    </source>
</evidence>
<feature type="transmembrane region" description="Helical" evidence="7">
    <location>
        <begin position="216"/>
        <end position="238"/>
    </location>
</feature>
<protein>
    <submittedName>
        <fullName evidence="8">MFS transporter</fullName>
    </submittedName>
</protein>
<evidence type="ECO:0000256" key="1">
    <source>
        <dbReference type="ARBA" id="ARBA00004141"/>
    </source>
</evidence>
<organism evidence="8 9">
    <name type="scientific">Apiospora phragmitis</name>
    <dbReference type="NCBI Taxonomy" id="2905665"/>
    <lineage>
        <taxon>Eukaryota</taxon>
        <taxon>Fungi</taxon>
        <taxon>Dikarya</taxon>
        <taxon>Ascomycota</taxon>
        <taxon>Pezizomycotina</taxon>
        <taxon>Sordariomycetes</taxon>
        <taxon>Xylariomycetidae</taxon>
        <taxon>Amphisphaeriales</taxon>
        <taxon>Apiosporaceae</taxon>
        <taxon>Apiospora</taxon>
    </lineage>
</organism>
<reference evidence="8 9" key="1">
    <citation type="submission" date="2023-01" db="EMBL/GenBank/DDBJ databases">
        <title>Analysis of 21 Apiospora genomes using comparative genomics revels a genus with tremendous synthesis potential of carbohydrate active enzymes and secondary metabolites.</title>
        <authorList>
            <person name="Sorensen T."/>
        </authorList>
    </citation>
    <scope>NUCLEOTIDE SEQUENCE [LARGE SCALE GENOMIC DNA]</scope>
    <source>
        <strain evidence="8 9">CBS 135458</strain>
    </source>
</reference>
<evidence type="ECO:0000256" key="7">
    <source>
        <dbReference type="SAM" id="Phobius"/>
    </source>
</evidence>
<evidence type="ECO:0000256" key="4">
    <source>
        <dbReference type="ARBA" id="ARBA00022989"/>
    </source>
</evidence>
<dbReference type="PANTHER" id="PTHR43791">
    <property type="entry name" value="PERMEASE-RELATED"/>
    <property type="match status" value="1"/>
</dbReference>
<feature type="region of interest" description="Disordered" evidence="6">
    <location>
        <begin position="352"/>
        <end position="384"/>
    </location>
</feature>
<dbReference type="PANTHER" id="PTHR43791:SF7">
    <property type="entry name" value="MAJOR FACILITATOR SUPERFAMILY (MFS) PROFILE DOMAIN-CONTAINING PROTEIN"/>
    <property type="match status" value="1"/>
</dbReference>
<sequence>MDSAKASQIDQVVENSPKKTSLDAKVRDDGEDGLHTVTTTGVGDTIASTDYTEEQYNKLTKKIDRYLIPIMYVASFAVKSRPHDWLNKLFGLTDDLGLHGQQYQWLTTIFYMTYLIGEFPSTWLLQKCKAGPCCLLLISACNNWSGLLALRALQGFFECNITPGFLLITGAWYRTTEHASRSLLWQTSQGLLSIVCNLILYGIARRVAAVGGIEPWRCITLFLAALTLLGAVWCWFVLGTPNEVRWLNEEEKRMACALGEDSTGKRWRGPRSEISSNVAGRTKKTVVSSLTLIAYCGGNMAGAQVFQTKDAPRYLAGTITCSACFGGQIIVIALWMLWYMYENRPRDREAAAAGISKEKQERLGRELGEADKTDRENPHFRYAL</sequence>
<keyword evidence="4 7" id="KW-1133">Transmembrane helix</keyword>
<comment type="subcellular location">
    <subcellularLocation>
        <location evidence="1">Membrane</location>
        <topology evidence="1">Multi-pass membrane protein</topology>
    </subcellularLocation>
</comment>
<feature type="compositionally biased region" description="Basic and acidic residues" evidence="6">
    <location>
        <begin position="16"/>
        <end position="33"/>
    </location>
</feature>
<accession>A0ABR1SVG5</accession>
<dbReference type="Proteomes" id="UP001480595">
    <property type="component" value="Unassembled WGS sequence"/>
</dbReference>
<evidence type="ECO:0000256" key="6">
    <source>
        <dbReference type="SAM" id="MobiDB-lite"/>
    </source>
</evidence>
<keyword evidence="2" id="KW-0813">Transport</keyword>
<dbReference type="InterPro" id="IPR011701">
    <property type="entry name" value="MFS"/>
</dbReference>
<name>A0ABR1SVG5_9PEZI</name>
<evidence type="ECO:0000256" key="5">
    <source>
        <dbReference type="ARBA" id="ARBA00023136"/>
    </source>
</evidence>
<dbReference type="Pfam" id="PF07690">
    <property type="entry name" value="MFS_1"/>
    <property type="match status" value="1"/>
</dbReference>
<dbReference type="RefSeq" id="XP_066708158.1">
    <property type="nucleotide sequence ID" value="XM_066866482.1"/>
</dbReference>
<feature type="compositionally biased region" description="Polar residues" evidence="6">
    <location>
        <begin position="1"/>
        <end position="14"/>
    </location>
</feature>
<keyword evidence="3 7" id="KW-0812">Transmembrane</keyword>
<feature type="region of interest" description="Disordered" evidence="6">
    <location>
        <begin position="1"/>
        <end position="33"/>
    </location>
</feature>
<evidence type="ECO:0000313" key="9">
    <source>
        <dbReference type="Proteomes" id="UP001480595"/>
    </source>
</evidence>
<comment type="caution">
    <text evidence="8">The sequence shown here is derived from an EMBL/GenBank/DDBJ whole genome shotgun (WGS) entry which is preliminary data.</text>
</comment>
<dbReference type="GeneID" id="92099545"/>
<dbReference type="InterPro" id="IPR036259">
    <property type="entry name" value="MFS_trans_sf"/>
</dbReference>
<keyword evidence="5 7" id="KW-0472">Membrane</keyword>
<dbReference type="EMBL" id="JAQQWL010000016">
    <property type="protein sequence ID" value="KAK8038306.1"/>
    <property type="molecule type" value="Genomic_DNA"/>
</dbReference>
<feature type="transmembrane region" description="Helical" evidence="7">
    <location>
        <begin position="183"/>
        <end position="204"/>
    </location>
</feature>
<feature type="transmembrane region" description="Helical" evidence="7">
    <location>
        <begin position="314"/>
        <end position="338"/>
    </location>
</feature>
<evidence type="ECO:0000313" key="8">
    <source>
        <dbReference type="EMBL" id="KAK8038306.1"/>
    </source>
</evidence>
<gene>
    <name evidence="8" type="ORF">PG994_015073</name>
</gene>
<dbReference type="Gene3D" id="1.20.1250.20">
    <property type="entry name" value="MFS general substrate transporter like domains"/>
    <property type="match status" value="1"/>
</dbReference>
<keyword evidence="9" id="KW-1185">Reference proteome</keyword>
<evidence type="ECO:0000256" key="3">
    <source>
        <dbReference type="ARBA" id="ARBA00022692"/>
    </source>
</evidence>
<dbReference type="SUPFAM" id="SSF103473">
    <property type="entry name" value="MFS general substrate transporter"/>
    <property type="match status" value="1"/>
</dbReference>